<dbReference type="InterPro" id="IPR051416">
    <property type="entry name" value="phD-YefM_TA_antitoxins"/>
</dbReference>
<proteinExistence type="inferred from homology"/>
<organism evidence="3 4">
    <name type="scientific">Pseudonocardia parietis</name>
    <dbReference type="NCBI Taxonomy" id="570936"/>
    <lineage>
        <taxon>Bacteria</taxon>
        <taxon>Bacillati</taxon>
        <taxon>Actinomycetota</taxon>
        <taxon>Actinomycetes</taxon>
        <taxon>Pseudonocardiales</taxon>
        <taxon>Pseudonocardiaceae</taxon>
        <taxon>Pseudonocardia</taxon>
    </lineage>
</organism>
<name>A0ABS4VM74_9PSEU</name>
<dbReference type="NCBIfam" id="TIGR01552">
    <property type="entry name" value="phd_fam"/>
    <property type="match status" value="1"/>
</dbReference>
<comment type="function">
    <text evidence="2">Antitoxin component of a type II toxin-antitoxin (TA) system.</text>
</comment>
<dbReference type="Proteomes" id="UP001519295">
    <property type="component" value="Unassembled WGS sequence"/>
</dbReference>
<accession>A0ABS4VM74</accession>
<evidence type="ECO:0000313" key="3">
    <source>
        <dbReference type="EMBL" id="MBP2364674.1"/>
    </source>
</evidence>
<sequence length="86" mass="9707">MSAEFNIHEAKTHLSRLLERVAAGERITISRAGRPIADLVPHQRSSVRIGGLSDRIRYDDADFDDPDPDIQRMFYGARDDDDAPAR</sequence>
<evidence type="ECO:0000256" key="1">
    <source>
        <dbReference type="ARBA" id="ARBA00009981"/>
    </source>
</evidence>
<dbReference type="InterPro" id="IPR036165">
    <property type="entry name" value="YefM-like_sf"/>
</dbReference>
<comment type="caution">
    <text evidence="3">The sequence shown here is derived from an EMBL/GenBank/DDBJ whole genome shotgun (WGS) entry which is preliminary data.</text>
</comment>
<dbReference type="RefSeq" id="WP_210024706.1">
    <property type="nucleotide sequence ID" value="NZ_JAGINU010000001.1"/>
</dbReference>
<protein>
    <recommendedName>
        <fullName evidence="2">Antitoxin</fullName>
    </recommendedName>
</protein>
<reference evidence="3 4" key="1">
    <citation type="submission" date="2021-03" db="EMBL/GenBank/DDBJ databases">
        <title>Sequencing the genomes of 1000 actinobacteria strains.</title>
        <authorList>
            <person name="Klenk H.-P."/>
        </authorList>
    </citation>
    <scope>NUCLEOTIDE SEQUENCE [LARGE SCALE GENOMIC DNA]</scope>
    <source>
        <strain evidence="3 4">DSM 45256</strain>
    </source>
</reference>
<evidence type="ECO:0000313" key="4">
    <source>
        <dbReference type="Proteomes" id="UP001519295"/>
    </source>
</evidence>
<keyword evidence="4" id="KW-1185">Reference proteome</keyword>
<comment type="similarity">
    <text evidence="1 2">Belongs to the phD/YefM antitoxin family.</text>
</comment>
<evidence type="ECO:0000256" key="2">
    <source>
        <dbReference type="RuleBase" id="RU362080"/>
    </source>
</evidence>
<dbReference type="InterPro" id="IPR006442">
    <property type="entry name" value="Antitoxin_Phd/YefM"/>
</dbReference>
<dbReference type="SUPFAM" id="SSF143120">
    <property type="entry name" value="YefM-like"/>
    <property type="match status" value="1"/>
</dbReference>
<dbReference type="Gene3D" id="3.40.1620.10">
    <property type="entry name" value="YefM-like domain"/>
    <property type="match status" value="1"/>
</dbReference>
<dbReference type="Pfam" id="PF02604">
    <property type="entry name" value="PhdYeFM_antitox"/>
    <property type="match status" value="1"/>
</dbReference>
<gene>
    <name evidence="3" type="ORF">JOF36_000370</name>
</gene>
<dbReference type="EMBL" id="JAGINU010000001">
    <property type="protein sequence ID" value="MBP2364674.1"/>
    <property type="molecule type" value="Genomic_DNA"/>
</dbReference>
<dbReference type="PANTHER" id="PTHR35377">
    <property type="entry name" value="ANTITOXIN VAPB49-RELATED-RELATED"/>
    <property type="match status" value="1"/>
</dbReference>